<keyword evidence="4" id="KW-0968">Cytoplasmic vesicle</keyword>
<dbReference type="InterPro" id="IPR008942">
    <property type="entry name" value="ENTH_VHS"/>
</dbReference>
<evidence type="ECO:0000256" key="1">
    <source>
        <dbReference type="ARBA" id="ARBA00004541"/>
    </source>
</evidence>
<dbReference type="RefSeq" id="XP_044564561.1">
    <property type="nucleotide sequence ID" value="XM_044700262.1"/>
</dbReference>
<evidence type="ECO:0000256" key="4">
    <source>
        <dbReference type="ARBA" id="ARBA00023329"/>
    </source>
</evidence>
<feature type="region of interest" description="Disordered" evidence="5">
    <location>
        <begin position="492"/>
        <end position="572"/>
    </location>
</feature>
<feature type="compositionally biased region" description="Low complexity" evidence="5">
    <location>
        <begin position="507"/>
        <end position="572"/>
    </location>
</feature>
<dbReference type="VEuPathDB" id="AmoebaDB:NF0013710"/>
<feature type="region of interest" description="Disordered" evidence="5">
    <location>
        <begin position="452"/>
        <end position="472"/>
    </location>
</feature>
<comment type="subcellular location">
    <subcellularLocation>
        <location evidence="1">Cytoplasmic vesicle</location>
    </subcellularLocation>
    <subcellularLocation>
        <location evidence="2">Golgi apparatus</location>
        <location evidence="2">trans-Golgi network</location>
    </subcellularLocation>
</comment>
<evidence type="ECO:0000313" key="8">
    <source>
        <dbReference type="Proteomes" id="UP000444721"/>
    </source>
</evidence>
<dbReference type="GeneID" id="68108219"/>
<dbReference type="InterPro" id="IPR013809">
    <property type="entry name" value="ENTH"/>
</dbReference>
<feature type="region of interest" description="Disordered" evidence="5">
    <location>
        <begin position="639"/>
        <end position="666"/>
    </location>
</feature>
<dbReference type="PANTHER" id="PTHR21514">
    <property type="entry name" value="AP-4 COMPLEX ACCESSORY SUBUNIT TEPSIN"/>
    <property type="match status" value="1"/>
</dbReference>
<sequence length="677" mass="72900">MEKKILSKATSENDEPTPGWMYHHIASTTKKSPQACEETATWLMKRLTHKNVQVKKKVLLIIKSVAQYGDPEFARIIVKRSEEIKQYANFRGEKDPLHGDAINQAIRTAASQAIEAIFERNENGARVKVAVESNGNYDPQYNSHIGTMKPIGNGVFGGGIGSTDNDYTTATDTEHKPAYGGGFGPNSMTGFGPTGAGSRTDTQNRIGSYTGIASPYAQQKQSQSQQGGFLSNLSNLTTYIPSFGKGTKETHGLNSSDFPGLISSSEYDRDGGHGTYTGVVLPPGGSSGLGSGSSISGRGKWLNETQTTSSTQKADTSGEYESKIVNEFTSHGGVKRAAPSRKESSDFAQKCSTLDISQVVKLLDAKLDDHEWVTRLKALHGIEALLKTGNKTVIEYFSENCENILKQSEAVQETIRQQAEKVAKLLNFNDNDDDESNYGPALIEGFQEMSVSNGSKSQRKPVSFVSDPSTSDADSLLGITTAVADNSDDIFGGFDISSGQPSEPAKTTSTSTSRQQPSKKSVSPSVSNSNNKSTSTTTPSSPLDLDFLLSSAPPATLNQTTSKTSNQQQSATVPPPIFATTYPYAQTVPPTYAYGVPYQVVYTTQPVVPQVVQPILATKPPFGHTSPLTKTMPPPILPQTSPQHMSPSSFGFISEPSTNTNKQEHDSFDFVKEAYLK</sequence>
<feature type="region of interest" description="Disordered" evidence="5">
    <location>
        <begin position="273"/>
        <end position="318"/>
    </location>
</feature>
<dbReference type="Proteomes" id="UP000444721">
    <property type="component" value="Unassembled WGS sequence"/>
</dbReference>
<dbReference type="Pfam" id="PF07651">
    <property type="entry name" value="ANTH"/>
    <property type="match status" value="1"/>
</dbReference>
<gene>
    <name evidence="7" type="ORF">FDP41_001001</name>
</gene>
<evidence type="ECO:0000313" key="7">
    <source>
        <dbReference type="EMBL" id="KAF0979848.1"/>
    </source>
</evidence>
<dbReference type="InterPro" id="IPR035802">
    <property type="entry name" value="ENTH/VHS_tepsin"/>
</dbReference>
<dbReference type="OrthoDB" id="118154at2759"/>
<feature type="domain" description="ENTH" evidence="6">
    <location>
        <begin position="1"/>
        <end position="127"/>
    </location>
</feature>
<dbReference type="CDD" id="cd03572">
    <property type="entry name" value="ENTH_like_Tepsin"/>
    <property type="match status" value="1"/>
</dbReference>
<organism evidence="7 8">
    <name type="scientific">Naegleria fowleri</name>
    <name type="common">Brain eating amoeba</name>
    <dbReference type="NCBI Taxonomy" id="5763"/>
    <lineage>
        <taxon>Eukaryota</taxon>
        <taxon>Discoba</taxon>
        <taxon>Heterolobosea</taxon>
        <taxon>Tetramitia</taxon>
        <taxon>Eutetramitia</taxon>
        <taxon>Vahlkampfiidae</taxon>
        <taxon>Naegleria</taxon>
    </lineage>
</organism>
<dbReference type="InterPro" id="IPR011417">
    <property type="entry name" value="ANTH_dom"/>
</dbReference>
<name>A0A6A5C1S3_NAEFO</name>
<evidence type="ECO:0000259" key="6">
    <source>
        <dbReference type="PROSITE" id="PS50942"/>
    </source>
</evidence>
<dbReference type="SUPFAM" id="SSF48464">
    <property type="entry name" value="ENTH/VHS domain"/>
    <property type="match status" value="2"/>
</dbReference>
<keyword evidence="8" id="KW-1185">Reference proteome</keyword>
<dbReference type="GO" id="GO:0031410">
    <property type="term" value="C:cytoplasmic vesicle"/>
    <property type="evidence" value="ECO:0007669"/>
    <property type="project" value="UniProtKB-SubCell"/>
</dbReference>
<dbReference type="VEuPathDB" id="AmoebaDB:NfTy_050060"/>
<dbReference type="PROSITE" id="PS50942">
    <property type="entry name" value="ENTH"/>
    <property type="match status" value="1"/>
</dbReference>
<dbReference type="InterPro" id="IPR039273">
    <property type="entry name" value="TEPSIN"/>
</dbReference>
<dbReference type="Gene3D" id="1.25.40.90">
    <property type="match status" value="2"/>
</dbReference>
<dbReference type="VEuPathDB" id="AmoebaDB:FDP41_001001"/>
<dbReference type="OMA" id="PYRPTGF"/>
<dbReference type="GO" id="GO:0005543">
    <property type="term" value="F:phospholipid binding"/>
    <property type="evidence" value="ECO:0007669"/>
    <property type="project" value="InterPro"/>
</dbReference>
<evidence type="ECO:0000256" key="5">
    <source>
        <dbReference type="SAM" id="MobiDB-lite"/>
    </source>
</evidence>
<feature type="compositionally biased region" description="Polar residues" evidence="5">
    <location>
        <begin position="303"/>
        <end position="315"/>
    </location>
</feature>
<proteinExistence type="predicted"/>
<dbReference type="PANTHER" id="PTHR21514:SF0">
    <property type="entry name" value="AP-4 COMPLEX ACCESSORY SUBUNIT TEPSIN"/>
    <property type="match status" value="1"/>
</dbReference>
<dbReference type="GO" id="GO:0032588">
    <property type="term" value="C:trans-Golgi network membrane"/>
    <property type="evidence" value="ECO:0007669"/>
    <property type="project" value="TreeGrafter"/>
</dbReference>
<comment type="caution">
    <text evidence="7">The sequence shown here is derived from an EMBL/GenBank/DDBJ whole genome shotgun (WGS) entry which is preliminary data.</text>
</comment>
<accession>A0A6A5C1S3</accession>
<evidence type="ECO:0000256" key="2">
    <source>
        <dbReference type="ARBA" id="ARBA00004601"/>
    </source>
</evidence>
<reference evidence="7 8" key="1">
    <citation type="journal article" date="2019" name="Sci. Rep.">
        <title>Nanopore sequencing improves the draft genome of the human pathogenic amoeba Naegleria fowleri.</title>
        <authorList>
            <person name="Liechti N."/>
            <person name="Schurch N."/>
            <person name="Bruggmann R."/>
            <person name="Wittwer M."/>
        </authorList>
    </citation>
    <scope>NUCLEOTIDE SEQUENCE [LARGE SCALE GENOMIC DNA]</scope>
    <source>
        <strain evidence="7 8">ATCC 30894</strain>
    </source>
</reference>
<protein>
    <recommendedName>
        <fullName evidence="6">ENTH domain-containing protein</fullName>
    </recommendedName>
</protein>
<feature type="compositionally biased region" description="Polar residues" evidence="5">
    <location>
        <begin position="639"/>
        <end position="661"/>
    </location>
</feature>
<dbReference type="AlphaFoldDB" id="A0A6A5C1S3"/>
<keyword evidence="3" id="KW-0333">Golgi apparatus</keyword>
<dbReference type="EMBL" id="VFQX01000022">
    <property type="protein sequence ID" value="KAF0979848.1"/>
    <property type="molecule type" value="Genomic_DNA"/>
</dbReference>
<evidence type="ECO:0000256" key="3">
    <source>
        <dbReference type="ARBA" id="ARBA00023034"/>
    </source>
</evidence>